<dbReference type="GO" id="GO:0005524">
    <property type="term" value="F:ATP binding"/>
    <property type="evidence" value="ECO:0007669"/>
    <property type="project" value="UniProtKB-KW"/>
</dbReference>
<dbReference type="AlphaFoldDB" id="A0AAE3GQV6"/>
<keyword evidence="3" id="KW-1185">Reference proteome</keyword>
<dbReference type="PANTHER" id="PTHR36766">
    <property type="entry name" value="PLANT BROAD-SPECTRUM MILDEW RESISTANCE PROTEIN RPW8"/>
    <property type="match status" value="1"/>
</dbReference>
<keyword evidence="2" id="KW-0547">Nucleotide-binding</keyword>
<dbReference type="Gene3D" id="3.40.50.300">
    <property type="entry name" value="P-loop containing nucleotide triphosphate hydrolases"/>
    <property type="match status" value="1"/>
</dbReference>
<dbReference type="SUPFAM" id="SSF52540">
    <property type="entry name" value="P-loop containing nucleoside triphosphate hydrolases"/>
    <property type="match status" value="1"/>
</dbReference>
<organism evidence="2 3">
    <name type="scientific">Limnofasciculus baicalensis BBK-W-15</name>
    <dbReference type="NCBI Taxonomy" id="2699891"/>
    <lineage>
        <taxon>Bacteria</taxon>
        <taxon>Bacillati</taxon>
        <taxon>Cyanobacteriota</taxon>
        <taxon>Cyanophyceae</taxon>
        <taxon>Coleofasciculales</taxon>
        <taxon>Coleofasciculaceae</taxon>
        <taxon>Limnofasciculus</taxon>
        <taxon>Limnofasciculus baicalensis</taxon>
    </lineage>
</organism>
<keyword evidence="2" id="KW-0067">ATP-binding</keyword>
<dbReference type="EMBL" id="JAMZMM010000042">
    <property type="protein sequence ID" value="MCP2728163.1"/>
    <property type="molecule type" value="Genomic_DNA"/>
</dbReference>
<protein>
    <submittedName>
        <fullName evidence="2">ATP-binding protein</fullName>
    </submittedName>
</protein>
<accession>A0AAE3GQV6</accession>
<reference evidence="2" key="1">
    <citation type="submission" date="2022-06" db="EMBL/GenBank/DDBJ databases">
        <title>New cyanobacteria of genus Symplocastrum in benthos of Lake Baikal.</title>
        <authorList>
            <person name="Sorokovikova E."/>
            <person name="Tikhonova I."/>
            <person name="Krasnopeev A."/>
            <person name="Evseev P."/>
            <person name="Gladkikh A."/>
            <person name="Belykh O."/>
        </authorList>
    </citation>
    <scope>NUCLEOTIDE SEQUENCE</scope>
    <source>
        <strain evidence="2">BBK-W-15</strain>
    </source>
</reference>
<sequence length="461" mass="53564">MGIRASSQGLQLLDQLREKKDWNRQDYRWEEAARVSKPTLKRFWRRIPIEKDNFIAICQSVGLDNWEQIVDNSPVHQKAEITSSINYDDDWVGRAEIIDQLVIKMRDSCRVLILTGITGIGKTTLAERLAWELKEDFPKCFIVKFDSQENTDFASVAAQLLIGLGETVTSEDRKEAQRLLNWLVSCLAENRYLVVLDSLELILQGNIETGWSDFQDDYWEKFWQKLLSINSCQSSLILTSQDLPAQLEAIGSRYPKSWYCQHLSGLTELEQLELFEKIGIESDSESDGVNFLKRIGAAYEGHPLALRVIGGEIVSQPFAGNVVAYWKRYGYEIEEIDQIQAETELDSRDDKLRLDSYNRHLQRAVKHRVEKTFERLANDIFNAYQLLGYASVYRRPVSETFWLRIAARLGWDEDKQQAALDALRDRYLIEEEIINDELLLRQHNLIRSVALNHLQKWNNER</sequence>
<dbReference type="Proteomes" id="UP001204953">
    <property type="component" value="Unassembled WGS sequence"/>
</dbReference>
<evidence type="ECO:0000313" key="3">
    <source>
        <dbReference type="Proteomes" id="UP001204953"/>
    </source>
</evidence>
<dbReference type="GO" id="GO:0043531">
    <property type="term" value="F:ADP binding"/>
    <property type="evidence" value="ECO:0007669"/>
    <property type="project" value="InterPro"/>
</dbReference>
<dbReference type="PANTHER" id="PTHR36766:SF64">
    <property type="entry name" value="OS12G0206100 PROTEIN"/>
    <property type="match status" value="1"/>
</dbReference>
<feature type="domain" description="ORC1/DEAH AAA+ ATPase" evidence="1">
    <location>
        <begin position="107"/>
        <end position="212"/>
    </location>
</feature>
<proteinExistence type="predicted"/>
<dbReference type="Pfam" id="PF13401">
    <property type="entry name" value="AAA_22"/>
    <property type="match status" value="1"/>
</dbReference>
<dbReference type="InterPro" id="IPR027417">
    <property type="entry name" value="P-loop_NTPase"/>
</dbReference>
<evidence type="ECO:0000313" key="2">
    <source>
        <dbReference type="EMBL" id="MCP2728163.1"/>
    </source>
</evidence>
<dbReference type="PRINTS" id="PR00364">
    <property type="entry name" value="DISEASERSIST"/>
</dbReference>
<gene>
    <name evidence="2" type="ORF">NJ959_06700</name>
</gene>
<dbReference type="InterPro" id="IPR049945">
    <property type="entry name" value="AAA_22"/>
</dbReference>
<comment type="caution">
    <text evidence="2">The sequence shown here is derived from an EMBL/GenBank/DDBJ whole genome shotgun (WGS) entry which is preliminary data.</text>
</comment>
<name>A0AAE3GQV6_9CYAN</name>
<dbReference type="RefSeq" id="WP_254010964.1">
    <property type="nucleotide sequence ID" value="NZ_JAMZMM010000042.1"/>
</dbReference>
<evidence type="ECO:0000259" key="1">
    <source>
        <dbReference type="Pfam" id="PF13401"/>
    </source>
</evidence>